<name>A0A3S0GW28_9BURK</name>
<dbReference type="EMBL" id="RXOE01000004">
    <property type="protein sequence ID" value="RTQ33327.1"/>
    <property type="molecule type" value="Genomic_DNA"/>
</dbReference>
<keyword evidence="3" id="KW-1185">Reference proteome</keyword>
<evidence type="ECO:0000259" key="1">
    <source>
        <dbReference type="PROSITE" id="PS51534"/>
    </source>
</evidence>
<feature type="domain" description="SEFIR" evidence="1">
    <location>
        <begin position="6"/>
        <end position="142"/>
    </location>
</feature>
<evidence type="ECO:0000313" key="2">
    <source>
        <dbReference type="EMBL" id="RTQ33327.1"/>
    </source>
</evidence>
<dbReference type="Proteomes" id="UP000267418">
    <property type="component" value="Unassembled WGS sequence"/>
</dbReference>
<dbReference type="Gene3D" id="3.40.50.10140">
    <property type="entry name" value="Toll/interleukin-1 receptor homology (TIR) domain"/>
    <property type="match status" value="1"/>
</dbReference>
<protein>
    <recommendedName>
        <fullName evidence="1">SEFIR domain-containing protein</fullName>
    </recommendedName>
</protein>
<dbReference type="Pfam" id="PF08357">
    <property type="entry name" value="SEFIR"/>
    <property type="match status" value="1"/>
</dbReference>
<sequence>MSSSDSPKVFVSYAWSSPDHEQWVLDFCQRLVEASVDIILDKWDLREGQNSYQFMERIVNDSAIRKVIIISDRIYAEKSNDRRGGAGTEAQIISPKLYSGKDEGRFALVVRERSESGEPFVPTYYHGRIFIDMSTDELADSNLEQLLRWIFDKPLHQRPPLGTRPSFLTDEPEVGLGTEFTASQFRRAARGGSANSANLFREYLECFCRNLDRFAILDPRATNSLVVKQFEALRQAKDEFVRVVLDAVDHESVSRQKLSMHLVRFFDDLLARCYPAKRDRESTDHFKLLAHELFVSVVGIAIWREEFELAKSLLAAPYFGAIKNGYRGGQRDSYAVFWQGDDRLKELRTPEGSEYHTPFGQTLQERTSSGVLPRDQFLQADLLIHLRAELANGDDRWYPLTWIYMSHHRALEVFIRAQSEQFFGQLKEVLGIESLDPIRELVTSNGPMGYRRIRLGSNVLSYAALMLPDAIATRR</sequence>
<proteinExistence type="predicted"/>
<dbReference type="RefSeq" id="WP_126471768.1">
    <property type="nucleotide sequence ID" value="NZ_RXOE01000004.1"/>
</dbReference>
<reference evidence="2 3" key="1">
    <citation type="submission" date="2018-12" db="EMBL/GenBank/DDBJ databases">
        <title>The genome of Variovorax gossypii DSM 100435.</title>
        <authorList>
            <person name="Gao J."/>
            <person name="Sun J."/>
        </authorList>
    </citation>
    <scope>NUCLEOTIDE SEQUENCE [LARGE SCALE GENOMIC DNA]</scope>
    <source>
        <strain evidence="2 3">DSM 100435</strain>
    </source>
</reference>
<dbReference type="InterPro" id="IPR013568">
    <property type="entry name" value="SEFIR_dom"/>
</dbReference>
<gene>
    <name evidence="2" type="ORF">EJP69_17540</name>
</gene>
<dbReference type="PROSITE" id="PS51534">
    <property type="entry name" value="SEFIR"/>
    <property type="match status" value="1"/>
</dbReference>
<dbReference type="SUPFAM" id="SSF52200">
    <property type="entry name" value="Toll/Interleukin receptor TIR domain"/>
    <property type="match status" value="1"/>
</dbReference>
<dbReference type="AlphaFoldDB" id="A0A3S0GW28"/>
<evidence type="ECO:0000313" key="3">
    <source>
        <dbReference type="Proteomes" id="UP000267418"/>
    </source>
</evidence>
<accession>A0A3S0GW28</accession>
<comment type="caution">
    <text evidence="2">The sequence shown here is derived from an EMBL/GenBank/DDBJ whole genome shotgun (WGS) entry which is preliminary data.</text>
</comment>
<dbReference type="OrthoDB" id="5149141at2"/>
<organism evidence="2 3">
    <name type="scientific">Variovorax gossypii</name>
    <dbReference type="NCBI Taxonomy" id="1679495"/>
    <lineage>
        <taxon>Bacteria</taxon>
        <taxon>Pseudomonadati</taxon>
        <taxon>Pseudomonadota</taxon>
        <taxon>Betaproteobacteria</taxon>
        <taxon>Burkholderiales</taxon>
        <taxon>Comamonadaceae</taxon>
        <taxon>Variovorax</taxon>
    </lineage>
</organism>
<dbReference type="InterPro" id="IPR035897">
    <property type="entry name" value="Toll_tir_struct_dom_sf"/>
</dbReference>